<feature type="compositionally biased region" description="Basic and acidic residues" evidence="1">
    <location>
        <begin position="119"/>
        <end position="129"/>
    </location>
</feature>
<gene>
    <name evidence="2" type="ORF">F3Y22_tig00000452pilonHSYRG00090</name>
</gene>
<feature type="compositionally biased region" description="Polar residues" evidence="1">
    <location>
        <begin position="143"/>
        <end position="161"/>
    </location>
</feature>
<dbReference type="PANTHER" id="PTHR33738:SF21">
    <property type="entry name" value="TPRXL"/>
    <property type="match status" value="1"/>
</dbReference>
<evidence type="ECO:0000313" key="3">
    <source>
        <dbReference type="Proteomes" id="UP000436088"/>
    </source>
</evidence>
<feature type="region of interest" description="Disordered" evidence="1">
    <location>
        <begin position="1"/>
        <end position="24"/>
    </location>
</feature>
<comment type="caution">
    <text evidence="2">The sequence shown here is derived from an EMBL/GenBank/DDBJ whole genome shotgun (WGS) entry which is preliminary data.</text>
</comment>
<keyword evidence="3" id="KW-1185">Reference proteome</keyword>
<feature type="region of interest" description="Disordered" evidence="1">
    <location>
        <begin position="107"/>
        <end position="129"/>
    </location>
</feature>
<evidence type="ECO:0000313" key="2">
    <source>
        <dbReference type="EMBL" id="KAE8735152.1"/>
    </source>
</evidence>
<evidence type="ECO:0000256" key="1">
    <source>
        <dbReference type="SAM" id="MobiDB-lite"/>
    </source>
</evidence>
<protein>
    <submittedName>
        <fullName evidence="2">Uncharacterized protein</fullName>
    </submittedName>
</protein>
<dbReference type="AlphaFoldDB" id="A0A6A3D7B4"/>
<dbReference type="EMBL" id="VEPZ02000036">
    <property type="protein sequence ID" value="KAE8735152.1"/>
    <property type="molecule type" value="Genomic_DNA"/>
</dbReference>
<name>A0A6A3D7B4_HIBSY</name>
<feature type="region of interest" description="Disordered" evidence="1">
    <location>
        <begin position="143"/>
        <end position="193"/>
    </location>
</feature>
<dbReference type="PANTHER" id="PTHR33738">
    <property type="entry name" value="EMB|CAB82975.1"/>
    <property type="match status" value="1"/>
</dbReference>
<feature type="compositionally biased region" description="Basic and acidic residues" evidence="1">
    <location>
        <begin position="166"/>
        <end position="175"/>
    </location>
</feature>
<sequence length="193" mass="21063">MENKKQVSGSSSSSSLDHLFGPKNSSSSSSTGLFGAIFPPPSVVLGRDSTHSGIRGSWNNQGLAHHGRFRSPVLTTIIRLDSEASNGLRNTDMRELSMNLAHFTDHTTDYTEGQSSGTRNKDKSSSIYHDETVEPSYLSSSIYYGGQENYSPRNNTTQSPPSFKLDGGHDDRDGNDSSDGASRGNWWKGSLYY</sequence>
<accession>A0A6A3D7B4</accession>
<reference evidence="2" key="1">
    <citation type="submission" date="2019-09" db="EMBL/GenBank/DDBJ databases">
        <title>Draft genome information of white flower Hibiscus syriacus.</title>
        <authorList>
            <person name="Kim Y.-M."/>
        </authorList>
    </citation>
    <scope>NUCLEOTIDE SEQUENCE [LARGE SCALE GENOMIC DNA]</scope>
    <source>
        <strain evidence="2">YM2019G1</strain>
    </source>
</reference>
<dbReference type="Proteomes" id="UP000436088">
    <property type="component" value="Unassembled WGS sequence"/>
</dbReference>
<organism evidence="2 3">
    <name type="scientific">Hibiscus syriacus</name>
    <name type="common">Rose of Sharon</name>
    <dbReference type="NCBI Taxonomy" id="106335"/>
    <lineage>
        <taxon>Eukaryota</taxon>
        <taxon>Viridiplantae</taxon>
        <taxon>Streptophyta</taxon>
        <taxon>Embryophyta</taxon>
        <taxon>Tracheophyta</taxon>
        <taxon>Spermatophyta</taxon>
        <taxon>Magnoliopsida</taxon>
        <taxon>eudicotyledons</taxon>
        <taxon>Gunneridae</taxon>
        <taxon>Pentapetalae</taxon>
        <taxon>rosids</taxon>
        <taxon>malvids</taxon>
        <taxon>Malvales</taxon>
        <taxon>Malvaceae</taxon>
        <taxon>Malvoideae</taxon>
        <taxon>Hibiscus</taxon>
    </lineage>
</organism>
<proteinExistence type="predicted"/>